<evidence type="ECO:0000256" key="1">
    <source>
        <dbReference type="SAM" id="Phobius"/>
    </source>
</evidence>
<keyword evidence="1" id="KW-1133">Transmembrane helix</keyword>
<name>A0ABX8BCW1_9BACT</name>
<reference evidence="2 3" key="1">
    <citation type="submission" date="2021-03" db="EMBL/GenBank/DDBJ databases">
        <title>Genomic and phenotypic characterization of Chloracidobacterium isolates provides evidence for multiple species.</title>
        <authorList>
            <person name="Saini M.K."/>
            <person name="Costas A.M.G."/>
            <person name="Tank M."/>
            <person name="Bryant D.A."/>
        </authorList>
    </citation>
    <scope>NUCLEOTIDE SEQUENCE [LARGE SCALE GENOMIC DNA]</scope>
    <source>
        <strain evidence="2 3">BV2-C</strain>
    </source>
</reference>
<keyword evidence="1" id="KW-0472">Membrane</keyword>
<dbReference type="Proteomes" id="UP000676506">
    <property type="component" value="Chromosome 1"/>
</dbReference>
<keyword evidence="1" id="KW-0812">Transmembrane</keyword>
<keyword evidence="3" id="KW-1185">Reference proteome</keyword>
<feature type="transmembrane region" description="Helical" evidence="1">
    <location>
        <begin position="20"/>
        <end position="40"/>
    </location>
</feature>
<dbReference type="EMBL" id="CP072648">
    <property type="protein sequence ID" value="QUW03365.1"/>
    <property type="molecule type" value="Genomic_DNA"/>
</dbReference>
<organism evidence="2 3">
    <name type="scientific">Chloracidobacterium validum</name>
    <dbReference type="NCBI Taxonomy" id="2821543"/>
    <lineage>
        <taxon>Bacteria</taxon>
        <taxon>Pseudomonadati</taxon>
        <taxon>Acidobacteriota</taxon>
        <taxon>Terriglobia</taxon>
        <taxon>Terriglobales</taxon>
        <taxon>Acidobacteriaceae</taxon>
        <taxon>Chloracidobacterium</taxon>
    </lineage>
</organism>
<dbReference type="RefSeq" id="WP_211429256.1">
    <property type="nucleotide sequence ID" value="NZ_CP072648.1"/>
</dbReference>
<gene>
    <name evidence="2" type="ORF">J8C06_02685</name>
</gene>
<evidence type="ECO:0000313" key="2">
    <source>
        <dbReference type="EMBL" id="QUW03365.1"/>
    </source>
</evidence>
<protein>
    <submittedName>
        <fullName evidence="2">Uncharacterized protein</fullName>
    </submittedName>
</protein>
<proteinExistence type="predicted"/>
<accession>A0ABX8BCW1</accession>
<sequence>MSFDYNAPLMPNAATQVTPGFLYMRFLLLFCTLLFFPFFAKPAVSQCNMRVMDTRELVLNADLIARVRVRSTKNIRNPMYGQVAVLEILEVIYGDPRRREVRVWAMSTTYCARDAYAPQQEMLVFLARDQTSFHTVNWQYGQFLVTNDIVEAWRGRSAESATTLAATRQPDVPLGQPRPFTEVKQEILTLLEEVRQSSKARRP</sequence>
<evidence type="ECO:0000313" key="3">
    <source>
        <dbReference type="Proteomes" id="UP000676506"/>
    </source>
</evidence>